<keyword evidence="6" id="KW-1185">Reference proteome</keyword>
<dbReference type="AlphaFoldDB" id="A0A1M2VSP6"/>
<sequence length="463" mass="49758">MDLWTFLGYKQTPLRSANWVYLFVLDVWNYLKTLLIAYHDEQPPRPAPRRLPNTAPSQPEPSMASIVAQESSDLRLALPVEKVSPSPFPSPGSPFYPPPRLGAHEFASRPSSSSSSKSIARGVNDMALTNGESTPTTASIPQPALSVGTSLPSPATPTPNNVFQLKTPTTQITVPDPPSDADSAPVPLVASALTSQNRDSLTSSRPAPPSPAASRRTSAALSRHSSTVRSNRQSKSSLLQTAHEPEASSSSTTTVTPTAQPKRCSLLFKIRDFAYDTADDRHFGRGPDVPRANRPRQRWSTYSTASSSSAASSHADGDDEDTGEDARGSWGAYRWNTLSTHFSWGEGQGPADAAEAPSKTDFERNFDVSSPTDESGNPYQQEEFEDAYEGEGEGDADDGPLAPGLYRALYAFEPEGTAEMALEEEQIVHVLGRGGGVGWAIVEREGGGHALVPESYLELMEAD</sequence>
<dbReference type="PROSITE" id="PS50002">
    <property type="entry name" value="SH3"/>
    <property type="match status" value="1"/>
</dbReference>
<evidence type="ECO:0000256" key="3">
    <source>
        <dbReference type="SAM" id="MobiDB-lite"/>
    </source>
</evidence>
<protein>
    <recommendedName>
        <fullName evidence="4">SH3 domain-containing protein</fullName>
    </recommendedName>
</protein>
<dbReference type="InterPro" id="IPR036028">
    <property type="entry name" value="SH3-like_dom_sf"/>
</dbReference>
<dbReference type="OrthoDB" id="19092at2759"/>
<dbReference type="EMBL" id="MNAD01000768">
    <property type="protein sequence ID" value="OJT10596.1"/>
    <property type="molecule type" value="Genomic_DNA"/>
</dbReference>
<feature type="region of interest" description="Disordered" evidence="3">
    <location>
        <begin position="278"/>
        <end position="329"/>
    </location>
</feature>
<feature type="region of interest" description="Disordered" evidence="3">
    <location>
        <begin position="82"/>
        <end position="163"/>
    </location>
</feature>
<dbReference type="OMA" id="WSTYSTA"/>
<feature type="compositionally biased region" description="Polar residues" evidence="3">
    <location>
        <begin position="228"/>
        <end position="240"/>
    </location>
</feature>
<dbReference type="Proteomes" id="UP000184267">
    <property type="component" value="Unassembled WGS sequence"/>
</dbReference>
<organism evidence="5 6">
    <name type="scientific">Trametes pubescens</name>
    <name type="common">White-rot fungus</name>
    <dbReference type="NCBI Taxonomy" id="154538"/>
    <lineage>
        <taxon>Eukaryota</taxon>
        <taxon>Fungi</taxon>
        <taxon>Dikarya</taxon>
        <taxon>Basidiomycota</taxon>
        <taxon>Agaricomycotina</taxon>
        <taxon>Agaricomycetes</taxon>
        <taxon>Polyporales</taxon>
        <taxon>Polyporaceae</taxon>
        <taxon>Trametes</taxon>
    </lineage>
</organism>
<feature type="domain" description="SH3" evidence="4">
    <location>
        <begin position="401"/>
        <end position="462"/>
    </location>
</feature>
<feature type="compositionally biased region" description="Polar residues" evidence="3">
    <location>
        <begin position="367"/>
        <end position="379"/>
    </location>
</feature>
<feature type="region of interest" description="Disordered" evidence="3">
    <location>
        <begin position="194"/>
        <end position="259"/>
    </location>
</feature>
<feature type="region of interest" description="Disordered" evidence="3">
    <location>
        <begin position="344"/>
        <end position="379"/>
    </location>
</feature>
<name>A0A1M2VSP6_TRAPU</name>
<feature type="compositionally biased region" description="Low complexity" evidence="3">
    <location>
        <begin position="108"/>
        <end position="118"/>
    </location>
</feature>
<evidence type="ECO:0000256" key="2">
    <source>
        <dbReference type="PROSITE-ProRule" id="PRU00192"/>
    </source>
</evidence>
<evidence type="ECO:0000313" key="6">
    <source>
        <dbReference type="Proteomes" id="UP000184267"/>
    </source>
</evidence>
<feature type="compositionally biased region" description="Low complexity" evidence="3">
    <location>
        <begin position="212"/>
        <end position="227"/>
    </location>
</feature>
<dbReference type="Gene3D" id="2.30.30.40">
    <property type="entry name" value="SH3 Domains"/>
    <property type="match status" value="1"/>
</dbReference>
<dbReference type="SUPFAM" id="SSF50044">
    <property type="entry name" value="SH3-domain"/>
    <property type="match status" value="1"/>
</dbReference>
<proteinExistence type="predicted"/>
<evidence type="ECO:0000259" key="4">
    <source>
        <dbReference type="PROSITE" id="PS50002"/>
    </source>
</evidence>
<feature type="compositionally biased region" description="Pro residues" evidence="3">
    <location>
        <begin position="86"/>
        <end position="100"/>
    </location>
</feature>
<evidence type="ECO:0000256" key="1">
    <source>
        <dbReference type="ARBA" id="ARBA00022443"/>
    </source>
</evidence>
<comment type="caution">
    <text evidence="5">The sequence shown here is derived from an EMBL/GenBank/DDBJ whole genome shotgun (WGS) entry which is preliminary data.</text>
</comment>
<dbReference type="STRING" id="154538.A0A1M2VSP6"/>
<dbReference type="InterPro" id="IPR001452">
    <property type="entry name" value="SH3_domain"/>
</dbReference>
<feature type="compositionally biased region" description="Low complexity" evidence="3">
    <location>
        <begin position="300"/>
        <end position="313"/>
    </location>
</feature>
<feature type="compositionally biased region" description="Low complexity" evidence="3">
    <location>
        <begin position="248"/>
        <end position="258"/>
    </location>
</feature>
<accession>A0A1M2VSP6</accession>
<feature type="region of interest" description="Disordered" evidence="3">
    <location>
        <begin position="41"/>
        <end position="64"/>
    </location>
</feature>
<keyword evidence="1 2" id="KW-0728">SH3 domain</keyword>
<feature type="compositionally biased region" description="Polar residues" evidence="3">
    <location>
        <begin position="130"/>
        <end position="140"/>
    </location>
</feature>
<dbReference type="SMART" id="SM00326">
    <property type="entry name" value="SH3"/>
    <property type="match status" value="1"/>
</dbReference>
<gene>
    <name evidence="5" type="ORF">TRAPUB_12895</name>
</gene>
<feature type="compositionally biased region" description="Polar residues" evidence="3">
    <location>
        <begin position="147"/>
        <end position="163"/>
    </location>
</feature>
<evidence type="ECO:0000313" key="5">
    <source>
        <dbReference type="EMBL" id="OJT10596.1"/>
    </source>
</evidence>
<reference evidence="5 6" key="1">
    <citation type="submission" date="2016-10" db="EMBL/GenBank/DDBJ databases">
        <title>Genome sequence of the basidiomycete white-rot fungus Trametes pubescens.</title>
        <authorList>
            <person name="Makela M.R."/>
            <person name="Granchi Z."/>
            <person name="Peng M."/>
            <person name="De Vries R.P."/>
            <person name="Grigoriev I."/>
            <person name="Riley R."/>
            <person name="Hilden K."/>
        </authorList>
    </citation>
    <scope>NUCLEOTIDE SEQUENCE [LARGE SCALE GENOMIC DNA]</scope>
    <source>
        <strain evidence="5 6">FBCC735</strain>
    </source>
</reference>